<evidence type="ECO:0000313" key="1">
    <source>
        <dbReference type="EMBL" id="CAA2944417.1"/>
    </source>
</evidence>
<sequence>MSSTKEEIAPRQTKECLDEEASLQNTLIVQEPLLDAPAIHYRRGGSMSKSRLVARLDRHMQGQLANSLQNNEESVSAEKELGVGMVANYAAHQMTEEIAVPPNYSRVVTLMRMTSVFDRLGLTRNRQDRSHILPAQIKLFLIPFRQSHLFDPPSVGVSIDNINRKPQLTQP</sequence>
<gene>
    <name evidence="1" type="ORF">OLEA9_A041677</name>
</gene>
<proteinExistence type="predicted"/>
<dbReference type="AlphaFoldDB" id="A0A8S0PG65"/>
<dbReference type="Proteomes" id="UP000594638">
    <property type="component" value="Unassembled WGS sequence"/>
</dbReference>
<name>A0A8S0PG65_OLEEU</name>
<protein>
    <submittedName>
        <fullName evidence="1">Uncharacterized protein</fullName>
    </submittedName>
</protein>
<dbReference type="Gramene" id="OE9A041677T1">
    <property type="protein sequence ID" value="OE9A041677C1"/>
    <property type="gene ID" value="OE9A041677"/>
</dbReference>
<keyword evidence="2" id="KW-1185">Reference proteome</keyword>
<evidence type="ECO:0000313" key="2">
    <source>
        <dbReference type="Proteomes" id="UP000594638"/>
    </source>
</evidence>
<comment type="caution">
    <text evidence="1">The sequence shown here is derived from an EMBL/GenBank/DDBJ whole genome shotgun (WGS) entry which is preliminary data.</text>
</comment>
<organism evidence="1 2">
    <name type="scientific">Olea europaea subsp. europaea</name>
    <dbReference type="NCBI Taxonomy" id="158383"/>
    <lineage>
        <taxon>Eukaryota</taxon>
        <taxon>Viridiplantae</taxon>
        <taxon>Streptophyta</taxon>
        <taxon>Embryophyta</taxon>
        <taxon>Tracheophyta</taxon>
        <taxon>Spermatophyta</taxon>
        <taxon>Magnoliopsida</taxon>
        <taxon>eudicotyledons</taxon>
        <taxon>Gunneridae</taxon>
        <taxon>Pentapetalae</taxon>
        <taxon>asterids</taxon>
        <taxon>lamiids</taxon>
        <taxon>Lamiales</taxon>
        <taxon>Oleaceae</taxon>
        <taxon>Oleeae</taxon>
        <taxon>Olea</taxon>
    </lineage>
</organism>
<reference evidence="1 2" key="1">
    <citation type="submission" date="2019-12" db="EMBL/GenBank/DDBJ databases">
        <authorList>
            <person name="Alioto T."/>
            <person name="Alioto T."/>
            <person name="Gomez Garrido J."/>
        </authorList>
    </citation>
    <scope>NUCLEOTIDE SEQUENCE [LARGE SCALE GENOMIC DNA]</scope>
</reference>
<dbReference type="EMBL" id="CACTIH010000056">
    <property type="protein sequence ID" value="CAA2944417.1"/>
    <property type="molecule type" value="Genomic_DNA"/>
</dbReference>
<accession>A0A8S0PG65</accession>